<comment type="similarity">
    <text evidence="1 7">Belongs to the RecO family.</text>
</comment>
<dbReference type="SUPFAM" id="SSF50249">
    <property type="entry name" value="Nucleic acid-binding proteins"/>
    <property type="match status" value="1"/>
</dbReference>
<dbReference type="Gene3D" id="1.20.1440.120">
    <property type="entry name" value="Recombination protein O, C-terminal domain"/>
    <property type="match status" value="1"/>
</dbReference>
<dbReference type="GO" id="GO:0006310">
    <property type="term" value="P:DNA recombination"/>
    <property type="evidence" value="ECO:0007669"/>
    <property type="project" value="UniProtKB-UniRule"/>
</dbReference>
<dbReference type="InterPro" id="IPR037278">
    <property type="entry name" value="ARFGAP/RecO"/>
</dbReference>
<dbReference type="InterPro" id="IPR022572">
    <property type="entry name" value="DNA_rep/recomb_RecO_N"/>
</dbReference>
<evidence type="ECO:0000259" key="8">
    <source>
        <dbReference type="Pfam" id="PF11967"/>
    </source>
</evidence>
<accession>A0A426U6Y8</accession>
<dbReference type="InterPro" id="IPR003717">
    <property type="entry name" value="RecO"/>
</dbReference>
<evidence type="ECO:0000256" key="2">
    <source>
        <dbReference type="ARBA" id="ARBA00021310"/>
    </source>
</evidence>
<evidence type="ECO:0000256" key="1">
    <source>
        <dbReference type="ARBA" id="ARBA00007452"/>
    </source>
</evidence>
<dbReference type="Proteomes" id="UP000280307">
    <property type="component" value="Unassembled WGS sequence"/>
</dbReference>
<reference evidence="9 10" key="1">
    <citation type="submission" date="2018-12" db="EMBL/GenBank/DDBJ databases">
        <title>Genome Sequence of Candidatus Viridilinea halotolerans isolated from saline sulfide-rich spring.</title>
        <authorList>
            <person name="Grouzdev D.S."/>
            <person name="Burganskaya E.I."/>
            <person name="Krutkina M.S."/>
            <person name="Sukhacheva M.V."/>
            <person name="Gorlenko V.M."/>
        </authorList>
    </citation>
    <scope>NUCLEOTIDE SEQUENCE [LARGE SCALE GENOMIC DNA]</scope>
    <source>
        <strain evidence="9">Chok-6</strain>
    </source>
</reference>
<gene>
    <name evidence="7 9" type="primary">recO</name>
    <name evidence="9" type="ORF">EI684_04015</name>
</gene>
<evidence type="ECO:0000313" key="9">
    <source>
        <dbReference type="EMBL" id="RRR75756.1"/>
    </source>
</evidence>
<dbReference type="EMBL" id="RSAS01000161">
    <property type="protein sequence ID" value="RRR75756.1"/>
    <property type="molecule type" value="Genomic_DNA"/>
</dbReference>
<sequence>MRERIYRTEALILRRSDFGEADRLLLLATPGGKRRVVAKGVRKTTSKLAGHLELFTHTTLLLAVGRNLDIVTQSQTLSGHTTLRTSLPRLSCAYYAAELYDRFTEEDDESQQIFTLLVAILAALDQSSNPDLVLRAYELRLLHLAGYRPHLHYCAVCHVRLSEDADRFSPVLGGMLCPRDQDADRAALPVSGAAFRLLRYLQTQPLTVFEALRLSTQVRGETAHLLRAYLRQLLERDLKSVAFLDEAMRVE</sequence>
<dbReference type="GO" id="GO:0006302">
    <property type="term" value="P:double-strand break repair"/>
    <property type="evidence" value="ECO:0007669"/>
    <property type="project" value="TreeGrafter"/>
</dbReference>
<proteinExistence type="inferred from homology"/>
<dbReference type="Pfam" id="PF11967">
    <property type="entry name" value="RecO_N"/>
    <property type="match status" value="1"/>
</dbReference>
<dbReference type="PANTHER" id="PTHR33991">
    <property type="entry name" value="DNA REPAIR PROTEIN RECO"/>
    <property type="match status" value="1"/>
</dbReference>
<dbReference type="SUPFAM" id="SSF57863">
    <property type="entry name" value="ArfGap/RecO-like zinc finger"/>
    <property type="match status" value="1"/>
</dbReference>
<evidence type="ECO:0000256" key="5">
    <source>
        <dbReference type="ARBA" id="ARBA00023204"/>
    </source>
</evidence>
<evidence type="ECO:0000256" key="7">
    <source>
        <dbReference type="HAMAP-Rule" id="MF_00201"/>
    </source>
</evidence>
<keyword evidence="3 7" id="KW-0227">DNA damage</keyword>
<evidence type="ECO:0000256" key="6">
    <source>
        <dbReference type="ARBA" id="ARBA00033409"/>
    </source>
</evidence>
<organism evidence="9 10">
    <name type="scientific">Candidatus Viridilinea halotolerans</name>
    <dbReference type="NCBI Taxonomy" id="2491704"/>
    <lineage>
        <taxon>Bacteria</taxon>
        <taxon>Bacillati</taxon>
        <taxon>Chloroflexota</taxon>
        <taxon>Chloroflexia</taxon>
        <taxon>Chloroflexales</taxon>
        <taxon>Chloroflexineae</taxon>
        <taxon>Oscillochloridaceae</taxon>
        <taxon>Candidatus Viridilinea</taxon>
    </lineage>
</organism>
<dbReference type="HAMAP" id="MF_00201">
    <property type="entry name" value="RecO"/>
    <property type="match status" value="1"/>
</dbReference>
<dbReference type="PANTHER" id="PTHR33991:SF1">
    <property type="entry name" value="DNA REPAIR PROTEIN RECO"/>
    <property type="match status" value="1"/>
</dbReference>
<dbReference type="Gene3D" id="2.40.50.140">
    <property type="entry name" value="Nucleic acid-binding proteins"/>
    <property type="match status" value="1"/>
</dbReference>
<evidence type="ECO:0000256" key="3">
    <source>
        <dbReference type="ARBA" id="ARBA00022763"/>
    </source>
</evidence>
<dbReference type="NCBIfam" id="TIGR00613">
    <property type="entry name" value="reco"/>
    <property type="match status" value="1"/>
</dbReference>
<dbReference type="AlphaFoldDB" id="A0A426U6Y8"/>
<dbReference type="GO" id="GO:0043590">
    <property type="term" value="C:bacterial nucleoid"/>
    <property type="evidence" value="ECO:0007669"/>
    <property type="project" value="TreeGrafter"/>
</dbReference>
<keyword evidence="5 7" id="KW-0234">DNA repair</keyword>
<name>A0A426U6Y8_9CHLR</name>
<protein>
    <recommendedName>
        <fullName evidence="2 7">DNA repair protein RecO</fullName>
    </recommendedName>
    <alternativeName>
        <fullName evidence="6 7">Recombination protein O</fullName>
    </alternativeName>
</protein>
<dbReference type="Pfam" id="PF02565">
    <property type="entry name" value="RecO_C"/>
    <property type="match status" value="1"/>
</dbReference>
<evidence type="ECO:0000313" key="10">
    <source>
        <dbReference type="Proteomes" id="UP000280307"/>
    </source>
</evidence>
<dbReference type="InterPro" id="IPR012340">
    <property type="entry name" value="NA-bd_OB-fold"/>
</dbReference>
<evidence type="ECO:0000256" key="4">
    <source>
        <dbReference type="ARBA" id="ARBA00023172"/>
    </source>
</evidence>
<keyword evidence="4 7" id="KW-0233">DNA recombination</keyword>
<dbReference type="InterPro" id="IPR042242">
    <property type="entry name" value="RecO_C"/>
</dbReference>
<comment type="caution">
    <text evidence="9">The sequence shown here is derived from an EMBL/GenBank/DDBJ whole genome shotgun (WGS) entry which is preliminary data.</text>
</comment>
<comment type="function">
    <text evidence="7">Involved in DNA repair and RecF pathway recombination.</text>
</comment>
<feature type="domain" description="DNA replication/recombination mediator RecO N-terminal" evidence="8">
    <location>
        <begin position="5"/>
        <end position="78"/>
    </location>
</feature>